<reference evidence="6" key="1">
    <citation type="submission" date="2017-02" db="EMBL/GenBank/DDBJ databases">
        <authorList>
            <person name="Varghese N."/>
            <person name="Submissions S."/>
        </authorList>
    </citation>
    <scope>NUCLEOTIDE SEQUENCE [LARGE SCALE GENOMIC DNA]</scope>
    <source>
        <strain evidence="6">R11H</strain>
    </source>
</reference>
<dbReference type="Gene3D" id="3.40.50.720">
    <property type="entry name" value="NAD(P)-binding Rossmann-like Domain"/>
    <property type="match status" value="1"/>
</dbReference>
<evidence type="ECO:0000259" key="4">
    <source>
        <dbReference type="Pfam" id="PF22725"/>
    </source>
</evidence>
<dbReference type="InterPro" id="IPR030827">
    <property type="entry name" value="Myo_inos_IolG"/>
</dbReference>
<comment type="similarity">
    <text evidence="1">Belongs to the Gfo/Idh/MocA family.</text>
</comment>
<evidence type="ECO:0000256" key="2">
    <source>
        <dbReference type="ARBA" id="ARBA00023002"/>
    </source>
</evidence>
<dbReference type="EMBL" id="FUYP01000013">
    <property type="protein sequence ID" value="SKB68525.1"/>
    <property type="molecule type" value="Genomic_DNA"/>
</dbReference>
<feature type="domain" description="GFO/IDH/MocA-like oxidoreductase" evidence="4">
    <location>
        <begin position="128"/>
        <end position="248"/>
    </location>
</feature>
<dbReference type="InterPro" id="IPR055170">
    <property type="entry name" value="GFO_IDH_MocA-like_dom"/>
</dbReference>
<evidence type="ECO:0000259" key="3">
    <source>
        <dbReference type="Pfam" id="PF01408"/>
    </source>
</evidence>
<dbReference type="SUPFAM" id="SSF55347">
    <property type="entry name" value="Glyceraldehyde-3-phosphate dehydrogenase-like, C-terminal domain"/>
    <property type="match status" value="1"/>
</dbReference>
<evidence type="ECO:0000256" key="1">
    <source>
        <dbReference type="ARBA" id="ARBA00010928"/>
    </source>
</evidence>
<dbReference type="GO" id="GO:0005737">
    <property type="term" value="C:cytoplasm"/>
    <property type="evidence" value="ECO:0007669"/>
    <property type="project" value="TreeGrafter"/>
</dbReference>
<protein>
    <submittedName>
        <fullName evidence="5">Myo-inositol 2-dehydrogenase</fullName>
    </submittedName>
</protein>
<keyword evidence="2" id="KW-0560">Oxidoreductase</keyword>
<feature type="domain" description="Gfo/Idh/MocA-like oxidoreductase N-terminal" evidence="3">
    <location>
        <begin position="4"/>
        <end position="117"/>
    </location>
</feature>
<proteinExistence type="inferred from homology"/>
<dbReference type="Pfam" id="PF01408">
    <property type="entry name" value="GFO_IDH_MocA"/>
    <property type="match status" value="1"/>
</dbReference>
<dbReference type="Proteomes" id="UP000190044">
    <property type="component" value="Unassembled WGS sequence"/>
</dbReference>
<dbReference type="PANTHER" id="PTHR42840">
    <property type="entry name" value="NAD(P)-BINDING ROSSMANN-FOLD SUPERFAMILY PROTEIN-RELATED"/>
    <property type="match status" value="1"/>
</dbReference>
<dbReference type="RefSeq" id="WP_079638954.1">
    <property type="nucleotide sequence ID" value="NZ_FUYP01000013.1"/>
</dbReference>
<accession>A0A1T5DA22</accession>
<name>A0A1T5DA22_9SPHN</name>
<dbReference type="SUPFAM" id="SSF51735">
    <property type="entry name" value="NAD(P)-binding Rossmann-fold domains"/>
    <property type="match status" value="1"/>
</dbReference>
<dbReference type="InterPro" id="IPR000683">
    <property type="entry name" value="Gfo/Idh/MocA-like_OxRdtase_N"/>
</dbReference>
<gene>
    <name evidence="5" type="ORF">SAMN06295937_1013110</name>
</gene>
<dbReference type="GO" id="GO:0016491">
    <property type="term" value="F:oxidoreductase activity"/>
    <property type="evidence" value="ECO:0007669"/>
    <property type="project" value="UniProtKB-KW"/>
</dbReference>
<dbReference type="AlphaFoldDB" id="A0A1T5DA22"/>
<dbReference type="Gene3D" id="3.30.360.10">
    <property type="entry name" value="Dihydrodipicolinate Reductase, domain 2"/>
    <property type="match status" value="1"/>
</dbReference>
<organism evidence="5 6">
    <name type="scientific">Sphingopyxis flava</name>
    <dbReference type="NCBI Taxonomy" id="1507287"/>
    <lineage>
        <taxon>Bacteria</taxon>
        <taxon>Pseudomonadati</taxon>
        <taxon>Pseudomonadota</taxon>
        <taxon>Alphaproteobacteria</taxon>
        <taxon>Sphingomonadales</taxon>
        <taxon>Sphingomonadaceae</taxon>
        <taxon>Sphingopyxis</taxon>
    </lineage>
</organism>
<keyword evidence="6" id="KW-1185">Reference proteome</keyword>
<dbReference type="NCBIfam" id="TIGR04380">
    <property type="entry name" value="myo_inos_iolG"/>
    <property type="match status" value="1"/>
</dbReference>
<evidence type="ECO:0000313" key="5">
    <source>
        <dbReference type="EMBL" id="SKB68525.1"/>
    </source>
</evidence>
<dbReference type="GO" id="GO:0006740">
    <property type="term" value="P:NADPH regeneration"/>
    <property type="evidence" value="ECO:0007669"/>
    <property type="project" value="TreeGrafter"/>
</dbReference>
<evidence type="ECO:0000313" key="6">
    <source>
        <dbReference type="Proteomes" id="UP000190044"/>
    </source>
</evidence>
<dbReference type="InterPro" id="IPR036291">
    <property type="entry name" value="NAD(P)-bd_dom_sf"/>
</dbReference>
<dbReference type="Pfam" id="PF22725">
    <property type="entry name" value="GFO_IDH_MocA_C3"/>
    <property type="match status" value="1"/>
</dbReference>
<sequence>MHDIALIGAGRIGKVHAANLAANPRLRLTRVVDPFPEAAAAIAAQYDARVSTIEEALADPAVAGVVVASSTDTHLPYSLAAAEAGKAIFCEKPLDQDLAAARESAARFAALNARLFLAFNRRFDPNFSALQARLSAGAVGTLETLHIISHDPAPPPVDYVKVSGGIFKDMVIHDFDMARWLLGEDVTEVFASASVLVDPAIGEAGDADTAKTILRTASGRLCMISSSRRSGYGYDQRIEAFGSKGMIRAQNQLETTVETWGEEGAAADRFQNFFLDRYAVAYAREADHFADILDGAVPLIDFRDGVAALALAEAAAQSARSGERVLL</sequence>
<dbReference type="OrthoDB" id="9792935at2"/>
<dbReference type="GO" id="GO:0000166">
    <property type="term" value="F:nucleotide binding"/>
    <property type="evidence" value="ECO:0007669"/>
    <property type="project" value="InterPro"/>
</dbReference>
<dbReference type="PANTHER" id="PTHR42840:SF3">
    <property type="entry name" value="BINDING ROSSMANN FOLD OXIDOREDUCTASE, PUTATIVE (AFU_ORTHOLOGUE AFUA_2G10240)-RELATED"/>
    <property type="match status" value="1"/>
</dbReference>